<evidence type="ECO:0000313" key="2">
    <source>
        <dbReference type="Proteomes" id="UP001354709"/>
    </source>
</evidence>
<dbReference type="RefSeq" id="WP_330814996.1">
    <property type="nucleotide sequence ID" value="NZ_JAZBJO010000042.1"/>
</dbReference>
<evidence type="ECO:0000313" key="1">
    <source>
        <dbReference type="EMBL" id="MEE4598011.1"/>
    </source>
</evidence>
<name>A0ABU7Q9E5_9ACTN</name>
<reference evidence="1 2" key="1">
    <citation type="submission" date="2023-11" db="EMBL/GenBank/DDBJ databases">
        <title>30 novel species of actinomycetes from the DSMZ collection.</title>
        <authorList>
            <person name="Nouioui I."/>
        </authorList>
    </citation>
    <scope>NUCLEOTIDE SEQUENCE [LARGE SCALE GENOMIC DNA]</scope>
    <source>
        <strain evidence="1 2">DSM 41524</strain>
    </source>
</reference>
<organism evidence="1 2">
    <name type="scientific">Streptomyces asiaticus subsp. ignotus</name>
    <dbReference type="NCBI Taxonomy" id="3098222"/>
    <lineage>
        <taxon>Bacteria</taxon>
        <taxon>Bacillati</taxon>
        <taxon>Actinomycetota</taxon>
        <taxon>Actinomycetes</taxon>
        <taxon>Kitasatosporales</taxon>
        <taxon>Streptomycetaceae</taxon>
        <taxon>Streptomyces</taxon>
        <taxon>Streptomyces violaceusniger group</taxon>
    </lineage>
</organism>
<proteinExistence type="predicted"/>
<accession>A0ABU7Q9E5</accession>
<protein>
    <submittedName>
        <fullName evidence="1">Uncharacterized protein</fullName>
    </submittedName>
</protein>
<keyword evidence="2" id="KW-1185">Reference proteome</keyword>
<dbReference type="EMBL" id="JAZBJO010000042">
    <property type="protein sequence ID" value="MEE4598011.1"/>
    <property type="molecule type" value="Genomic_DNA"/>
</dbReference>
<dbReference type="Proteomes" id="UP001354709">
    <property type="component" value="Unassembled WGS sequence"/>
</dbReference>
<comment type="caution">
    <text evidence="1">The sequence shown here is derived from an EMBL/GenBank/DDBJ whole genome shotgun (WGS) entry which is preliminary data.</text>
</comment>
<sequence>MDFAPGEQDAIAAHASALGLPPDEYIRRTVADRALQWQREREAFHALAQRKGCTVEELVRHGSFTHTDL</sequence>
<gene>
    <name evidence="1" type="ORF">V2J94_40150</name>
</gene>